<protein>
    <submittedName>
        <fullName evidence="2">Lactate utilization protein C</fullName>
    </submittedName>
</protein>
<dbReference type="Pfam" id="PF02589">
    <property type="entry name" value="LUD_dom"/>
    <property type="match status" value="1"/>
</dbReference>
<dbReference type="Gene3D" id="3.40.50.10420">
    <property type="entry name" value="NagB/RpiA/CoA transferase-like"/>
    <property type="match status" value="1"/>
</dbReference>
<dbReference type="PANTHER" id="PTHR43682">
    <property type="entry name" value="LACTATE UTILIZATION PROTEIN C"/>
    <property type="match status" value="1"/>
</dbReference>
<dbReference type="InterPro" id="IPR024185">
    <property type="entry name" value="FTHF_cligase-like_sf"/>
</dbReference>
<dbReference type="GeneID" id="40267975"/>
<accession>A0A4P8WMV2</accession>
<evidence type="ECO:0000259" key="1">
    <source>
        <dbReference type="Pfam" id="PF02589"/>
    </source>
</evidence>
<dbReference type="EMBL" id="CP040332">
    <property type="protein sequence ID" value="QCS44928.1"/>
    <property type="molecule type" value="Genomic_DNA"/>
</dbReference>
<keyword evidence="2" id="KW-0614">Plasmid</keyword>
<organism evidence="2 3">
    <name type="scientific">Natrinema versiforme</name>
    <dbReference type="NCBI Taxonomy" id="88724"/>
    <lineage>
        <taxon>Archaea</taxon>
        <taxon>Methanobacteriati</taxon>
        <taxon>Methanobacteriota</taxon>
        <taxon>Stenosarchaea group</taxon>
        <taxon>Halobacteria</taxon>
        <taxon>Halobacteriales</taxon>
        <taxon>Natrialbaceae</taxon>
        <taxon>Natrinema</taxon>
    </lineage>
</organism>
<geneLocation type="plasmid" evidence="3">
    <name>pnve414</name>
</geneLocation>
<proteinExistence type="predicted"/>
<dbReference type="InterPro" id="IPR037171">
    <property type="entry name" value="NagB/RpiA_transferase-like"/>
</dbReference>
<dbReference type="PANTHER" id="PTHR43682:SF1">
    <property type="entry name" value="LACTATE UTILIZATION PROTEIN C"/>
    <property type="match status" value="1"/>
</dbReference>
<evidence type="ECO:0000313" key="2">
    <source>
        <dbReference type="EMBL" id="QCS44928.1"/>
    </source>
</evidence>
<feature type="domain" description="LUD" evidence="1">
    <location>
        <begin position="71"/>
        <end position="171"/>
    </location>
</feature>
<gene>
    <name evidence="2" type="ORF">FEJ81_21845</name>
</gene>
<sequence length="175" mass="18159">MSEGGAVTGSVTEFRQSLSDLDTPTTVVPPDELGATLADVIEAPAVGAELPFDDLSLADAPVTLDPSPSQLRAAATGVTGSRMGIASLGTVAVESRADGDEFVGLYPSRHVVVIRASDIRTDLSEAFDWLRAEFAAGRRSFVLATGPSSTGDMGALVQGVHGPEEVHIVIIRDNE</sequence>
<dbReference type="InterPro" id="IPR003741">
    <property type="entry name" value="LUD_dom"/>
</dbReference>
<dbReference type="KEGG" id="nvr:FEJ81_21845"/>
<reference evidence="3" key="1">
    <citation type="submission" date="2019-05" db="EMBL/GenBank/DDBJ databases">
        <title>Genome sequence and methylation pattern of the halophilic Archaeon Natrinema versiforme BOL5-4.</title>
        <authorList>
            <person name="DasSarma P."/>
            <person name="Anton B.P."/>
            <person name="DasSarma S.L."/>
            <person name="Martinez F.L."/>
            <person name="Guzman D."/>
            <person name="Roberts R.J."/>
            <person name="DasSarma S."/>
        </authorList>
    </citation>
    <scope>NUCLEOTIDE SEQUENCE [LARGE SCALE GENOMIC DNA]</scope>
    <source>
        <strain evidence="3">BOL5-4</strain>
        <plasmid evidence="3">pnve414</plasmid>
    </source>
</reference>
<dbReference type="AlphaFoldDB" id="A0A4P8WMV2"/>
<dbReference type="Proteomes" id="UP000302218">
    <property type="component" value="Plasmid pNVE414"/>
</dbReference>
<name>A0A4P8WMV2_9EURY</name>
<evidence type="ECO:0000313" key="3">
    <source>
        <dbReference type="Proteomes" id="UP000302218"/>
    </source>
</evidence>
<dbReference type="SUPFAM" id="SSF100950">
    <property type="entry name" value="NagB/RpiA/CoA transferase-like"/>
    <property type="match status" value="1"/>
</dbReference>
<dbReference type="OrthoDB" id="199019at2157"/>
<dbReference type="RefSeq" id="WP_138247318.1">
    <property type="nucleotide sequence ID" value="NZ_CP040332.1"/>
</dbReference>